<gene>
    <name evidence="4" type="ORF">NP064_14935</name>
</gene>
<accession>A0ABY5L0M1</accession>
<evidence type="ECO:0000256" key="2">
    <source>
        <dbReference type="SAM" id="SignalP"/>
    </source>
</evidence>
<evidence type="ECO:0000259" key="3">
    <source>
        <dbReference type="SMART" id="SM00900"/>
    </source>
</evidence>
<feature type="chain" id="PRO_5046643474" evidence="2">
    <location>
        <begin position="26"/>
        <end position="156"/>
    </location>
</feature>
<organism evidence="4 5">
    <name type="scientific">Cellulomonas chengniuliangii</name>
    <dbReference type="NCBI Taxonomy" id="2968084"/>
    <lineage>
        <taxon>Bacteria</taxon>
        <taxon>Bacillati</taxon>
        <taxon>Actinomycetota</taxon>
        <taxon>Actinomycetes</taxon>
        <taxon>Micrococcales</taxon>
        <taxon>Cellulomonadaceae</taxon>
        <taxon>Cellulomonas</taxon>
    </lineage>
</organism>
<dbReference type="Proteomes" id="UP001316189">
    <property type="component" value="Chromosome"/>
</dbReference>
<dbReference type="Pfam" id="PF04205">
    <property type="entry name" value="FMN_bind"/>
    <property type="match status" value="1"/>
</dbReference>
<dbReference type="Gene3D" id="3.90.1010.20">
    <property type="match status" value="1"/>
</dbReference>
<dbReference type="RefSeq" id="WP_227570065.1">
    <property type="nucleotide sequence ID" value="NZ_CP101988.1"/>
</dbReference>
<feature type="signal peptide" evidence="2">
    <location>
        <begin position="1"/>
        <end position="25"/>
    </location>
</feature>
<evidence type="ECO:0000313" key="4">
    <source>
        <dbReference type="EMBL" id="UUI75052.1"/>
    </source>
</evidence>
<keyword evidence="5" id="KW-1185">Reference proteome</keyword>
<reference evidence="4 5" key="1">
    <citation type="submission" date="2022-07" db="EMBL/GenBank/DDBJ databases">
        <title>Novel species in genus cellulomonas.</title>
        <authorList>
            <person name="Ye L."/>
        </authorList>
    </citation>
    <scope>NUCLEOTIDE SEQUENCE [LARGE SCALE GENOMIC DNA]</scope>
    <source>
        <strain evidence="5">zg-Y338</strain>
    </source>
</reference>
<dbReference type="SMART" id="SM00900">
    <property type="entry name" value="FMN_bind"/>
    <property type="match status" value="1"/>
</dbReference>
<sequence>MRRIIFAACCTVAGLVLLFSWPTSWNRPVDGGTADGPSGPARGAAVPGAADGPAPGQADLGAVPAGGTYTGVAVPNGHGDVQVQITVADGAVVAAEAVQYPTSDPRARQVNTRAIPILDEEAVGATSGDIDMVSGATLTSDAYRESLQDALDQAGL</sequence>
<evidence type="ECO:0000256" key="1">
    <source>
        <dbReference type="SAM" id="MobiDB-lite"/>
    </source>
</evidence>
<dbReference type="EMBL" id="CP101988">
    <property type="protein sequence ID" value="UUI75052.1"/>
    <property type="molecule type" value="Genomic_DNA"/>
</dbReference>
<dbReference type="InterPro" id="IPR007329">
    <property type="entry name" value="FMN-bd"/>
</dbReference>
<keyword evidence="2" id="KW-0732">Signal</keyword>
<proteinExistence type="predicted"/>
<feature type="domain" description="FMN-binding" evidence="3">
    <location>
        <begin position="77"/>
        <end position="154"/>
    </location>
</feature>
<evidence type="ECO:0000313" key="5">
    <source>
        <dbReference type="Proteomes" id="UP001316189"/>
    </source>
</evidence>
<feature type="region of interest" description="Disordered" evidence="1">
    <location>
        <begin position="30"/>
        <end position="62"/>
    </location>
</feature>
<name>A0ABY5L0M1_9CELL</name>
<feature type="compositionally biased region" description="Low complexity" evidence="1">
    <location>
        <begin position="36"/>
        <end position="62"/>
    </location>
</feature>
<protein>
    <submittedName>
        <fullName evidence="4">FMN-binding protein</fullName>
    </submittedName>
</protein>